<gene>
    <name evidence="7" type="ORF">COU15_01235</name>
</gene>
<reference evidence="8" key="1">
    <citation type="submission" date="2017-09" db="EMBL/GenBank/DDBJ databases">
        <title>Depth-based differentiation of microbial function through sediment-hosted aquifers and enrichment of novel symbionts in the deep terrestrial subsurface.</title>
        <authorList>
            <person name="Probst A.J."/>
            <person name="Ladd B."/>
            <person name="Jarett J.K."/>
            <person name="Geller-Mcgrath D.E."/>
            <person name="Sieber C.M.K."/>
            <person name="Emerson J.B."/>
            <person name="Anantharaman K."/>
            <person name="Thomas B.C."/>
            <person name="Malmstrom R."/>
            <person name="Stieglmeier M."/>
            <person name="Klingl A."/>
            <person name="Woyke T."/>
            <person name="Ryan C.M."/>
            <person name="Banfield J.F."/>
        </authorList>
    </citation>
    <scope>NUCLEOTIDE SEQUENCE [LARGE SCALE GENOMIC DNA]</scope>
</reference>
<dbReference type="SUPFAM" id="SSF144083">
    <property type="entry name" value="Magnesium transport protein CorA, transmembrane region"/>
    <property type="match status" value="1"/>
</dbReference>
<feature type="transmembrane region" description="Helical" evidence="6">
    <location>
        <begin position="277"/>
        <end position="297"/>
    </location>
</feature>
<evidence type="ECO:0000313" key="7">
    <source>
        <dbReference type="EMBL" id="PIR85341.1"/>
    </source>
</evidence>
<dbReference type="AlphaFoldDB" id="A0A2H0UG33"/>
<keyword evidence="5 6" id="KW-0472">Membrane</keyword>
<evidence type="ECO:0000256" key="2">
    <source>
        <dbReference type="ARBA" id="ARBA00009765"/>
    </source>
</evidence>
<comment type="caution">
    <text evidence="7">The sequence shown here is derived from an EMBL/GenBank/DDBJ whole genome shotgun (WGS) entry which is preliminary data.</text>
</comment>
<evidence type="ECO:0000256" key="4">
    <source>
        <dbReference type="ARBA" id="ARBA00022989"/>
    </source>
</evidence>
<name>A0A2H0UG33_9BACT</name>
<evidence type="ECO:0000313" key="8">
    <source>
        <dbReference type="Proteomes" id="UP000229315"/>
    </source>
</evidence>
<dbReference type="CDD" id="cd12827">
    <property type="entry name" value="EcCorA_ZntB-like_u2"/>
    <property type="match status" value="1"/>
</dbReference>
<dbReference type="Gene3D" id="1.20.58.340">
    <property type="entry name" value="Magnesium transport protein CorA, transmembrane region"/>
    <property type="match status" value="2"/>
</dbReference>
<evidence type="ECO:0000256" key="6">
    <source>
        <dbReference type="SAM" id="Phobius"/>
    </source>
</evidence>
<keyword evidence="3 6" id="KW-0812">Transmembrane</keyword>
<dbReference type="InterPro" id="IPR002523">
    <property type="entry name" value="MgTranspt_CorA/ZnTranspt_ZntB"/>
</dbReference>
<organism evidence="7 8">
    <name type="scientific">Candidatus Kaiserbacteria bacterium CG10_big_fil_rev_8_21_14_0_10_45_20</name>
    <dbReference type="NCBI Taxonomy" id="1974607"/>
    <lineage>
        <taxon>Bacteria</taxon>
        <taxon>Candidatus Kaiseribacteriota</taxon>
    </lineage>
</organism>
<comment type="subcellular location">
    <subcellularLocation>
        <location evidence="1">Membrane</location>
        <topology evidence="1">Multi-pass membrane protein</topology>
    </subcellularLocation>
</comment>
<dbReference type="Gene3D" id="3.30.460.20">
    <property type="entry name" value="CorA soluble domain-like"/>
    <property type="match status" value="1"/>
</dbReference>
<dbReference type="GO" id="GO:0016020">
    <property type="term" value="C:membrane"/>
    <property type="evidence" value="ECO:0007669"/>
    <property type="project" value="UniProtKB-SubCell"/>
</dbReference>
<dbReference type="Proteomes" id="UP000229315">
    <property type="component" value="Unassembled WGS sequence"/>
</dbReference>
<accession>A0A2H0UG33</accession>
<dbReference type="EMBL" id="PFBH01000006">
    <property type="protein sequence ID" value="PIR85341.1"/>
    <property type="molecule type" value="Genomic_DNA"/>
</dbReference>
<sequence length="302" mass="34705">MLQIYIRSITYREPREVKEFHTGAWMRLEDPTDEELIQASETLGVQIDTLRDALDPYETPRLEVEPEGMYIFIRYPDGDSTLPMLVVIAKNGILTVTKEKNPLIQKFADGKIDMYTTQKARFLLLILSEVNRRFTVALSKIRKEVNRKRVHPDKMSSKDIIDFVSYESTLNDFLDSFIPQQAVLNRILASKSADVREDDHDLIEDLILSTNQLIETSRSAIKTMVNIRSAYTAISTEKLNQVLRWLTALTVIFSIPLGITGFYGMNVLLPGKEYEHAASIIAVCIFAVMVLFFFIFIKKKWL</sequence>
<evidence type="ECO:0008006" key="9">
    <source>
        <dbReference type="Google" id="ProtNLM"/>
    </source>
</evidence>
<dbReference type="InterPro" id="IPR045861">
    <property type="entry name" value="CorA_cytoplasmic_dom"/>
</dbReference>
<dbReference type="InterPro" id="IPR047199">
    <property type="entry name" value="CorA-like"/>
</dbReference>
<dbReference type="InterPro" id="IPR045863">
    <property type="entry name" value="CorA_TM1_TM2"/>
</dbReference>
<evidence type="ECO:0000256" key="1">
    <source>
        <dbReference type="ARBA" id="ARBA00004141"/>
    </source>
</evidence>
<evidence type="ECO:0000256" key="5">
    <source>
        <dbReference type="ARBA" id="ARBA00023136"/>
    </source>
</evidence>
<evidence type="ECO:0000256" key="3">
    <source>
        <dbReference type="ARBA" id="ARBA00022692"/>
    </source>
</evidence>
<dbReference type="Pfam" id="PF01544">
    <property type="entry name" value="CorA"/>
    <property type="match status" value="1"/>
</dbReference>
<dbReference type="PANTHER" id="PTHR47891">
    <property type="entry name" value="TRANSPORTER-RELATED"/>
    <property type="match status" value="1"/>
</dbReference>
<proteinExistence type="inferred from homology"/>
<dbReference type="GO" id="GO:0046873">
    <property type="term" value="F:metal ion transmembrane transporter activity"/>
    <property type="evidence" value="ECO:0007669"/>
    <property type="project" value="InterPro"/>
</dbReference>
<protein>
    <recommendedName>
        <fullName evidence="9">Magnesium transporter CorA family protein</fullName>
    </recommendedName>
</protein>
<dbReference type="PANTHER" id="PTHR47891:SF2">
    <property type="entry name" value="MAGNESIUM AND COBALT TRANSPORTER"/>
    <property type="match status" value="1"/>
</dbReference>
<keyword evidence="4 6" id="KW-1133">Transmembrane helix</keyword>
<dbReference type="SUPFAM" id="SSF143865">
    <property type="entry name" value="CorA soluble domain-like"/>
    <property type="match status" value="1"/>
</dbReference>
<comment type="similarity">
    <text evidence="2">Belongs to the CorA metal ion transporter (MIT) (TC 1.A.35) family.</text>
</comment>
<feature type="transmembrane region" description="Helical" evidence="6">
    <location>
        <begin position="245"/>
        <end position="265"/>
    </location>
</feature>